<dbReference type="EMBL" id="ANIY01000490">
    <property type="protein sequence ID" value="ETP52670.1"/>
    <property type="molecule type" value="Genomic_DNA"/>
</dbReference>
<proteinExistence type="predicted"/>
<feature type="compositionally biased region" description="Basic residues" evidence="1">
    <location>
        <begin position="40"/>
        <end position="53"/>
    </location>
</feature>
<evidence type="ECO:0000256" key="1">
    <source>
        <dbReference type="SAM" id="MobiDB-lite"/>
    </source>
</evidence>
<evidence type="ECO:0000313" key="3">
    <source>
        <dbReference type="Proteomes" id="UP000018948"/>
    </source>
</evidence>
<name>W3A0A0_PHYNI</name>
<organism evidence="2 3">
    <name type="scientific">Phytophthora nicotianae P10297</name>
    <dbReference type="NCBI Taxonomy" id="1317064"/>
    <lineage>
        <taxon>Eukaryota</taxon>
        <taxon>Sar</taxon>
        <taxon>Stramenopiles</taxon>
        <taxon>Oomycota</taxon>
        <taxon>Peronosporomycetes</taxon>
        <taxon>Peronosporales</taxon>
        <taxon>Peronosporaceae</taxon>
        <taxon>Phytophthora</taxon>
    </lineage>
</organism>
<dbReference type="Proteomes" id="UP000018948">
    <property type="component" value="Unassembled WGS sequence"/>
</dbReference>
<reference evidence="2 3" key="1">
    <citation type="submission" date="2013-11" db="EMBL/GenBank/DDBJ databases">
        <title>The Genome Sequence of Phytophthora parasitica P10297.</title>
        <authorList>
            <consortium name="The Broad Institute Genomics Platform"/>
            <person name="Russ C."/>
            <person name="Tyler B."/>
            <person name="Panabieres F."/>
            <person name="Shan W."/>
            <person name="Tripathy S."/>
            <person name="Grunwald N."/>
            <person name="Machado M."/>
            <person name="Johnson C.S."/>
            <person name="Walker B."/>
            <person name="Young S.K."/>
            <person name="Zeng Q."/>
            <person name="Gargeya S."/>
            <person name="Fitzgerald M."/>
            <person name="Haas B."/>
            <person name="Abouelleil A."/>
            <person name="Allen A.W."/>
            <person name="Alvarado L."/>
            <person name="Arachchi H.M."/>
            <person name="Berlin A.M."/>
            <person name="Chapman S.B."/>
            <person name="Gainer-Dewar J."/>
            <person name="Goldberg J."/>
            <person name="Griggs A."/>
            <person name="Gujja S."/>
            <person name="Hansen M."/>
            <person name="Howarth C."/>
            <person name="Imamovic A."/>
            <person name="Ireland A."/>
            <person name="Larimer J."/>
            <person name="McCowan C."/>
            <person name="Murphy C."/>
            <person name="Pearson M."/>
            <person name="Poon T.W."/>
            <person name="Priest M."/>
            <person name="Roberts A."/>
            <person name="Saif S."/>
            <person name="Shea T."/>
            <person name="Sisk P."/>
            <person name="Sykes S."/>
            <person name="Wortman J."/>
            <person name="Nusbaum C."/>
            <person name="Birren B."/>
        </authorList>
    </citation>
    <scope>NUCLEOTIDE SEQUENCE [LARGE SCALE GENOMIC DNA]</scope>
    <source>
        <strain evidence="2 3">P10297</strain>
    </source>
</reference>
<gene>
    <name evidence="2" type="ORF">F442_02347</name>
</gene>
<accession>W3A0A0</accession>
<dbReference type="AlphaFoldDB" id="W3A0A0"/>
<evidence type="ECO:0000313" key="2">
    <source>
        <dbReference type="EMBL" id="ETP52670.1"/>
    </source>
</evidence>
<sequence length="53" mass="5878">MASTPAAQDRDIEGNDEVRAQRFPGGQIPGADERAASRSQNHRFTLRRRGPTE</sequence>
<feature type="compositionally biased region" description="Basic and acidic residues" evidence="1">
    <location>
        <begin position="8"/>
        <end position="20"/>
    </location>
</feature>
<feature type="region of interest" description="Disordered" evidence="1">
    <location>
        <begin position="1"/>
        <end position="53"/>
    </location>
</feature>
<comment type="caution">
    <text evidence="2">The sequence shown here is derived from an EMBL/GenBank/DDBJ whole genome shotgun (WGS) entry which is preliminary data.</text>
</comment>
<protein>
    <submittedName>
        <fullName evidence="2">Uncharacterized protein</fullName>
    </submittedName>
</protein>